<dbReference type="SUPFAM" id="SSF52540">
    <property type="entry name" value="P-loop containing nucleoside triphosphate hydrolases"/>
    <property type="match status" value="1"/>
</dbReference>
<evidence type="ECO:0000256" key="4">
    <source>
        <dbReference type="RuleBase" id="RU003330"/>
    </source>
</evidence>
<keyword evidence="2" id="KW-0547">Nucleotide-binding</keyword>
<keyword evidence="1 4" id="KW-0808">Transferase</keyword>
<dbReference type="Pfam" id="PF00406">
    <property type="entry name" value="ADK"/>
    <property type="match status" value="1"/>
</dbReference>
<evidence type="ECO:0000313" key="6">
    <source>
        <dbReference type="EMBL" id="TMW60749.1"/>
    </source>
</evidence>
<dbReference type="InterPro" id="IPR007862">
    <property type="entry name" value="Adenylate_kinase_lid-dom"/>
</dbReference>
<keyword evidence="3 4" id="KW-0418">Kinase</keyword>
<organism evidence="6 7">
    <name type="scientific">Pythium oligandrum</name>
    <name type="common">Mycoparasitic fungus</name>
    <dbReference type="NCBI Taxonomy" id="41045"/>
    <lineage>
        <taxon>Eukaryota</taxon>
        <taxon>Sar</taxon>
        <taxon>Stramenopiles</taxon>
        <taxon>Oomycota</taxon>
        <taxon>Peronosporomycetes</taxon>
        <taxon>Pythiales</taxon>
        <taxon>Pythiaceae</taxon>
        <taxon>Pythium</taxon>
    </lineage>
</organism>
<dbReference type="PANTHER" id="PTHR23359">
    <property type="entry name" value="NUCLEOTIDE KINASE"/>
    <property type="match status" value="1"/>
</dbReference>
<dbReference type="Pfam" id="PF05191">
    <property type="entry name" value="ADK_lid"/>
    <property type="match status" value="1"/>
</dbReference>
<dbReference type="InterPro" id="IPR006259">
    <property type="entry name" value="Adenyl_kin_sub"/>
</dbReference>
<evidence type="ECO:0000256" key="2">
    <source>
        <dbReference type="ARBA" id="ARBA00022741"/>
    </source>
</evidence>
<dbReference type="PROSITE" id="PS00113">
    <property type="entry name" value="ADENYLATE_KINASE"/>
    <property type="match status" value="1"/>
</dbReference>
<evidence type="ECO:0000313" key="7">
    <source>
        <dbReference type="Proteomes" id="UP000794436"/>
    </source>
</evidence>
<dbReference type="GO" id="GO:0004017">
    <property type="term" value="F:AMP kinase activity"/>
    <property type="evidence" value="ECO:0007669"/>
    <property type="project" value="InterPro"/>
</dbReference>
<dbReference type="NCBIfam" id="TIGR01351">
    <property type="entry name" value="adk"/>
    <property type="match status" value="1"/>
</dbReference>
<dbReference type="CDD" id="cd01428">
    <property type="entry name" value="ADK"/>
    <property type="match status" value="1"/>
</dbReference>
<reference evidence="6" key="1">
    <citation type="submission" date="2019-03" db="EMBL/GenBank/DDBJ databases">
        <title>Long read genome sequence of the mycoparasitic Pythium oligandrum ATCC 38472 isolated from sugarbeet rhizosphere.</title>
        <authorList>
            <person name="Gaulin E."/>
        </authorList>
    </citation>
    <scope>NUCLEOTIDE SEQUENCE</scope>
    <source>
        <strain evidence="6">ATCC 38472_TT</strain>
    </source>
</reference>
<evidence type="ECO:0000259" key="5">
    <source>
        <dbReference type="Pfam" id="PF05191"/>
    </source>
</evidence>
<keyword evidence="7" id="KW-1185">Reference proteome</keyword>
<dbReference type="Gene3D" id="3.40.50.300">
    <property type="entry name" value="P-loop containing nucleotide triphosphate hydrolases"/>
    <property type="match status" value="1"/>
</dbReference>
<dbReference type="EMBL" id="SPLM01000108">
    <property type="protein sequence ID" value="TMW60749.1"/>
    <property type="molecule type" value="Genomic_DNA"/>
</dbReference>
<proteinExistence type="inferred from homology"/>
<dbReference type="GO" id="GO:0005524">
    <property type="term" value="F:ATP binding"/>
    <property type="evidence" value="ECO:0007669"/>
    <property type="project" value="InterPro"/>
</dbReference>
<dbReference type="AlphaFoldDB" id="A0A8K1FH78"/>
<evidence type="ECO:0000256" key="1">
    <source>
        <dbReference type="ARBA" id="ARBA00022679"/>
    </source>
</evidence>
<dbReference type="InterPro" id="IPR000850">
    <property type="entry name" value="Adenylat/UMP-CMP_kin"/>
</dbReference>
<sequence length="260" mass="28577">MRAFVLACRSTASRSLAARSFATSASAAAALNPEPSLKIMFLGAPGAGKGTYATRIAPVLQIPTISTGDLVRYEIKHNTPLGEQIKAYNDRGALVPDSIILDMVEKRLQDDDAKRGFILDGFPRTVNQAEEFAKIVDLDLVVNIDLPQWILMDKISGRRVCKTCGTGYNVAFIDQGEYNMPPLLPKVDGVCDSCGNATLVQRHDDKEEVVRKRLDVYNDETAPLIDFYAAKGSLRTFEVKRGLADLDKLMDLIQNELGLQ</sequence>
<name>A0A8K1FH78_PYTOL</name>
<dbReference type="OrthoDB" id="439792at2759"/>
<dbReference type="HAMAP" id="MF_00235">
    <property type="entry name" value="Adenylate_kinase_Adk"/>
    <property type="match status" value="1"/>
</dbReference>
<feature type="domain" description="Adenylate kinase active site lid" evidence="5">
    <location>
        <begin position="158"/>
        <end position="204"/>
    </location>
</feature>
<evidence type="ECO:0000256" key="3">
    <source>
        <dbReference type="ARBA" id="ARBA00022777"/>
    </source>
</evidence>
<comment type="similarity">
    <text evidence="4">Belongs to the adenylate kinase family.</text>
</comment>
<dbReference type="Proteomes" id="UP000794436">
    <property type="component" value="Unassembled WGS sequence"/>
</dbReference>
<dbReference type="InterPro" id="IPR033690">
    <property type="entry name" value="Adenylat_kinase_CS"/>
</dbReference>
<dbReference type="FunFam" id="3.40.50.300:FF:000106">
    <property type="entry name" value="Adenylate kinase mitochondrial"/>
    <property type="match status" value="1"/>
</dbReference>
<comment type="caution">
    <text evidence="6">The sequence shown here is derived from an EMBL/GenBank/DDBJ whole genome shotgun (WGS) entry which is preliminary data.</text>
</comment>
<protein>
    <recommendedName>
        <fullName evidence="5">Adenylate kinase active site lid domain-containing protein</fullName>
    </recommendedName>
</protein>
<gene>
    <name evidence="6" type="ORF">Poli38472_000791</name>
</gene>
<accession>A0A8K1FH78</accession>
<dbReference type="PRINTS" id="PR00094">
    <property type="entry name" value="ADENYLTKNASE"/>
</dbReference>
<dbReference type="InterPro" id="IPR027417">
    <property type="entry name" value="P-loop_NTPase"/>
</dbReference>